<comment type="function">
    <text evidence="1 9">Involved in lipopolysaccharide (LPS) biosynthesis. Catalyzes the transfer of 3-deoxy-D-manno-octulosonate (Kdo) residue(s) from CMP-Kdo to lipid IV(A), the tetraacyldisaccharide-1,4'-bisphosphate precursor of lipid A.</text>
</comment>
<dbReference type="Pfam" id="PF04413">
    <property type="entry name" value="Glycos_transf_N"/>
    <property type="match status" value="1"/>
</dbReference>
<dbReference type="GO" id="GO:0009244">
    <property type="term" value="P:lipopolysaccharide core region biosynthetic process"/>
    <property type="evidence" value="ECO:0007669"/>
    <property type="project" value="UniProtKB-UniRule"/>
</dbReference>
<evidence type="ECO:0000256" key="8">
    <source>
        <dbReference type="PIRSR" id="PIRSR639901-1"/>
    </source>
</evidence>
<dbReference type="PANTHER" id="PTHR42755:SF1">
    <property type="entry name" value="3-DEOXY-D-MANNO-OCTULOSONIC ACID TRANSFERASE, MITOCHONDRIAL-RELATED"/>
    <property type="match status" value="1"/>
</dbReference>
<feature type="active site" description="Proton acceptor" evidence="8">
    <location>
        <position position="11"/>
    </location>
</feature>
<dbReference type="RefSeq" id="WP_108639844.1">
    <property type="nucleotide sequence ID" value="NZ_QCYG01000002.1"/>
</dbReference>
<comment type="caution">
    <text evidence="11">The sequence shown here is derived from an EMBL/GenBank/DDBJ whole genome shotgun (WGS) entry which is preliminary data.</text>
</comment>
<proteinExistence type="inferred from homology"/>
<keyword evidence="9" id="KW-0472">Membrane</keyword>
<dbReference type="GO" id="GO:0005886">
    <property type="term" value="C:plasma membrane"/>
    <property type="evidence" value="ECO:0007669"/>
    <property type="project" value="UniProtKB-SubCell"/>
</dbReference>
<comment type="pathway">
    <text evidence="2 9">Bacterial outer membrane biogenesis; LPS core biosynthesis.</text>
</comment>
<comment type="similarity">
    <text evidence="9">Belongs to the glycosyltransferase group 1 family.</text>
</comment>
<protein>
    <recommendedName>
        <fullName evidence="4 9">3-deoxy-D-manno-octulosonic acid transferase</fullName>
        <shortName evidence="9">Kdo transferase</shortName>
        <ecNumber evidence="3 9">2.4.99.12</ecNumber>
    </recommendedName>
    <alternativeName>
        <fullName evidence="6 9">Lipid IV(A) 3-deoxy-D-manno-octulosonic acid transferase</fullName>
    </alternativeName>
</protein>
<sequence length="371" mass="39863">MIWVHCGSGDEVPFCLSLASRLAEASDVAGVLLTAEPEVLEMIGRLPRGVELAPVPADTASKVRAFWEDRAPRYLIWVGGTLRPVLLRWIEKLHLPAVLVNARTAGLHGKGSRWLPRAGRTAVAAFDRILTADGATATRLMRSGVPADRVQVTGPLLEEALPLRHDANELTVMAEALDNRPMWFAADIVSQEVMHMIAAHLVASRRNHRLLLIVTPRDCTTGPQVAETLREAGLIVGVRSEGDDPTEEQQVYVADLEGEIGLWYRIAPLTFIGGTLSGGGATSPFDAAVLGSAVVHGTRKAPHDARFARLAQAEASREVRSASELGVAVGALIAPEQTARLALAGWEELTRNAETLNTLVRDALHAIEDAA</sequence>
<evidence type="ECO:0000313" key="12">
    <source>
        <dbReference type="Proteomes" id="UP000244817"/>
    </source>
</evidence>
<evidence type="ECO:0000256" key="7">
    <source>
        <dbReference type="ARBA" id="ARBA00049183"/>
    </source>
</evidence>
<dbReference type="GO" id="GO:0043842">
    <property type="term" value="F:Kdo transferase activity"/>
    <property type="evidence" value="ECO:0007669"/>
    <property type="project" value="UniProtKB-EC"/>
</dbReference>
<keyword evidence="9" id="KW-1003">Cell membrane</keyword>
<dbReference type="Proteomes" id="UP000244817">
    <property type="component" value="Unassembled WGS sequence"/>
</dbReference>
<evidence type="ECO:0000256" key="2">
    <source>
        <dbReference type="ARBA" id="ARBA00004713"/>
    </source>
</evidence>
<keyword evidence="12" id="KW-1185">Reference proteome</keyword>
<dbReference type="Gene3D" id="3.40.50.2000">
    <property type="entry name" value="Glycogen Phosphorylase B"/>
    <property type="match status" value="1"/>
</dbReference>
<evidence type="ECO:0000313" key="11">
    <source>
        <dbReference type="EMBL" id="PVA07802.1"/>
    </source>
</evidence>
<gene>
    <name evidence="11" type="ORF">DC363_04045</name>
</gene>
<comment type="subcellular location">
    <subcellularLocation>
        <location evidence="9">Cell membrane</location>
    </subcellularLocation>
</comment>
<reference evidence="11 12" key="1">
    <citation type="submission" date="2018-04" db="EMBL/GenBank/DDBJ databases">
        <title>Pelagivirga bohaiensis gen. nov., sp. nov., a bacterium isolated from the Bohai Sea.</title>
        <authorList>
            <person name="Ji X."/>
        </authorList>
    </citation>
    <scope>NUCLEOTIDE SEQUENCE [LARGE SCALE GENOMIC DNA]</scope>
    <source>
        <strain evidence="11 12">BH-SD16</strain>
    </source>
</reference>
<keyword evidence="5 9" id="KW-0808">Transferase</keyword>
<organism evidence="11 12">
    <name type="scientific">Thalassorhabdomicrobium marinisediminis</name>
    <dbReference type="NCBI Taxonomy" id="2170577"/>
    <lineage>
        <taxon>Bacteria</taxon>
        <taxon>Pseudomonadati</taxon>
        <taxon>Pseudomonadota</taxon>
        <taxon>Alphaproteobacteria</taxon>
        <taxon>Rhodobacterales</taxon>
        <taxon>Paracoccaceae</taxon>
        <taxon>Thalassorhabdomicrobium</taxon>
    </lineage>
</organism>
<evidence type="ECO:0000256" key="9">
    <source>
        <dbReference type="RuleBase" id="RU365103"/>
    </source>
</evidence>
<dbReference type="PANTHER" id="PTHR42755">
    <property type="entry name" value="3-DEOXY-MANNO-OCTULOSONATE CYTIDYLYLTRANSFERASE"/>
    <property type="match status" value="1"/>
</dbReference>
<name>A0A2T7G049_9RHOB</name>
<keyword evidence="11" id="KW-0548">Nucleotidyltransferase</keyword>
<accession>A0A2T7G049</accession>
<dbReference type="AlphaFoldDB" id="A0A2T7G049"/>
<dbReference type="EMBL" id="QCYG01000002">
    <property type="protein sequence ID" value="PVA07802.1"/>
    <property type="molecule type" value="Genomic_DNA"/>
</dbReference>
<dbReference type="InterPro" id="IPR007507">
    <property type="entry name" value="Glycos_transf_N"/>
</dbReference>
<evidence type="ECO:0000256" key="4">
    <source>
        <dbReference type="ARBA" id="ARBA00019077"/>
    </source>
</evidence>
<dbReference type="InterPro" id="IPR038107">
    <property type="entry name" value="Glycos_transf_N_sf"/>
</dbReference>
<evidence type="ECO:0000256" key="5">
    <source>
        <dbReference type="ARBA" id="ARBA00022679"/>
    </source>
</evidence>
<keyword evidence="9" id="KW-0448">Lipopolysaccharide biosynthesis</keyword>
<dbReference type="EC" id="2.4.99.12" evidence="3 9"/>
<evidence type="ECO:0000259" key="10">
    <source>
        <dbReference type="Pfam" id="PF04413"/>
    </source>
</evidence>
<feature type="domain" description="3-deoxy-D-manno-octulosonic-acid transferase N-terminal" evidence="10">
    <location>
        <begin position="2"/>
        <end position="155"/>
    </location>
</feature>
<evidence type="ECO:0000256" key="1">
    <source>
        <dbReference type="ARBA" id="ARBA00003394"/>
    </source>
</evidence>
<dbReference type="UniPathway" id="UPA00958"/>
<dbReference type="GO" id="GO:0016779">
    <property type="term" value="F:nucleotidyltransferase activity"/>
    <property type="evidence" value="ECO:0007669"/>
    <property type="project" value="UniProtKB-KW"/>
</dbReference>
<comment type="catalytic activity">
    <reaction evidence="7 9">
        <text>lipid IVA (E. coli) + CMP-3-deoxy-beta-D-manno-octulosonate = alpha-Kdo-(2-&gt;6)-lipid IVA (E. coli) + CMP + H(+)</text>
        <dbReference type="Rhea" id="RHEA:28066"/>
        <dbReference type="ChEBI" id="CHEBI:15378"/>
        <dbReference type="ChEBI" id="CHEBI:58603"/>
        <dbReference type="ChEBI" id="CHEBI:60364"/>
        <dbReference type="ChEBI" id="CHEBI:60377"/>
        <dbReference type="ChEBI" id="CHEBI:85987"/>
        <dbReference type="EC" id="2.4.99.12"/>
    </reaction>
</comment>
<dbReference type="InterPro" id="IPR039901">
    <property type="entry name" value="Kdotransferase"/>
</dbReference>
<evidence type="ECO:0000256" key="6">
    <source>
        <dbReference type="ARBA" id="ARBA00031445"/>
    </source>
</evidence>
<evidence type="ECO:0000256" key="3">
    <source>
        <dbReference type="ARBA" id="ARBA00012621"/>
    </source>
</evidence>
<dbReference type="GO" id="GO:0009245">
    <property type="term" value="P:lipid A biosynthetic process"/>
    <property type="evidence" value="ECO:0007669"/>
    <property type="project" value="TreeGrafter"/>
</dbReference>
<dbReference type="OrthoDB" id="9789797at2"/>
<dbReference type="Gene3D" id="3.40.50.11720">
    <property type="entry name" value="3-Deoxy-D-manno-octulosonic-acid transferase, N-terminal domain"/>
    <property type="match status" value="1"/>
</dbReference>